<proteinExistence type="predicted"/>
<keyword evidence="3" id="KW-1185">Reference proteome</keyword>
<name>A0ABS4R820_9HYPH</name>
<comment type="caution">
    <text evidence="2">The sequence shown here is derived from an EMBL/GenBank/DDBJ whole genome shotgun (WGS) entry which is preliminary data.</text>
</comment>
<protein>
    <recommendedName>
        <fullName evidence="4">DUF2946 domain-containing protein</fullName>
    </recommendedName>
</protein>
<dbReference type="Pfam" id="PF11162">
    <property type="entry name" value="DUF2946"/>
    <property type="match status" value="1"/>
</dbReference>
<dbReference type="EMBL" id="JAGILA010000008">
    <property type="protein sequence ID" value="MBP2238469.1"/>
    <property type="molecule type" value="Genomic_DNA"/>
</dbReference>
<dbReference type="RefSeq" id="WP_328243638.1">
    <property type="nucleotide sequence ID" value="NZ_JAGILA010000008.1"/>
</dbReference>
<evidence type="ECO:0008006" key="4">
    <source>
        <dbReference type="Google" id="ProtNLM"/>
    </source>
</evidence>
<accession>A0ABS4R820</accession>
<sequence length="124" mass="12607">MLRRRNGWGLALVAACLLVLQTVLGAHALGGMPASPQLDAFGNPLCLSADHSDTGDHGGGSGHATDCCMLGCWASSQLAASSDASWVLPIPASPTAGPIRTPEAPVRAAGHYPGYPRAPPKLIS</sequence>
<evidence type="ECO:0000256" key="1">
    <source>
        <dbReference type="SAM" id="MobiDB-lite"/>
    </source>
</evidence>
<evidence type="ECO:0000313" key="3">
    <source>
        <dbReference type="Proteomes" id="UP000730739"/>
    </source>
</evidence>
<feature type="region of interest" description="Disordered" evidence="1">
    <location>
        <begin position="97"/>
        <end position="124"/>
    </location>
</feature>
<dbReference type="InterPro" id="IPR021333">
    <property type="entry name" value="DUF2946"/>
</dbReference>
<evidence type="ECO:0000313" key="2">
    <source>
        <dbReference type="EMBL" id="MBP2238469.1"/>
    </source>
</evidence>
<reference evidence="2 3" key="1">
    <citation type="submission" date="2021-03" db="EMBL/GenBank/DDBJ databases">
        <title>Genomic Encyclopedia of Type Strains, Phase IV (KMG-IV): sequencing the most valuable type-strain genomes for metagenomic binning, comparative biology and taxonomic classification.</title>
        <authorList>
            <person name="Goeker M."/>
        </authorList>
    </citation>
    <scope>NUCLEOTIDE SEQUENCE [LARGE SCALE GENOMIC DNA]</scope>
    <source>
        <strain evidence="2 3">DSM 13372</strain>
    </source>
</reference>
<dbReference type="PROSITE" id="PS51257">
    <property type="entry name" value="PROKAR_LIPOPROTEIN"/>
    <property type="match status" value="1"/>
</dbReference>
<dbReference type="Proteomes" id="UP000730739">
    <property type="component" value="Unassembled WGS sequence"/>
</dbReference>
<organism evidence="2 3">
    <name type="scientific">Sinorhizobium kostiense</name>
    <dbReference type="NCBI Taxonomy" id="76747"/>
    <lineage>
        <taxon>Bacteria</taxon>
        <taxon>Pseudomonadati</taxon>
        <taxon>Pseudomonadota</taxon>
        <taxon>Alphaproteobacteria</taxon>
        <taxon>Hyphomicrobiales</taxon>
        <taxon>Rhizobiaceae</taxon>
        <taxon>Sinorhizobium/Ensifer group</taxon>
        <taxon>Sinorhizobium</taxon>
    </lineage>
</organism>
<gene>
    <name evidence="2" type="ORF">J2Z31_005006</name>
</gene>